<dbReference type="Gene3D" id="3.10.50.40">
    <property type="match status" value="2"/>
</dbReference>
<dbReference type="InterPro" id="IPR001179">
    <property type="entry name" value="PPIase_FKBP_dom"/>
</dbReference>
<dbReference type="Pfam" id="PF00254">
    <property type="entry name" value="FKBP_C"/>
    <property type="match status" value="2"/>
</dbReference>
<feature type="signal peptide" evidence="7">
    <location>
        <begin position="1"/>
        <end position="23"/>
    </location>
</feature>
<dbReference type="RefSeq" id="WP_345244701.1">
    <property type="nucleotide sequence ID" value="NZ_BAABHD010000030.1"/>
</dbReference>
<comment type="catalytic activity">
    <reaction evidence="1 5 6">
        <text>[protein]-peptidylproline (omega=180) = [protein]-peptidylproline (omega=0)</text>
        <dbReference type="Rhea" id="RHEA:16237"/>
        <dbReference type="Rhea" id="RHEA-COMP:10747"/>
        <dbReference type="Rhea" id="RHEA-COMP:10748"/>
        <dbReference type="ChEBI" id="CHEBI:83833"/>
        <dbReference type="ChEBI" id="CHEBI:83834"/>
        <dbReference type="EC" id="5.2.1.8"/>
    </reaction>
</comment>
<evidence type="ECO:0000256" key="2">
    <source>
        <dbReference type="ARBA" id="ARBA00006577"/>
    </source>
</evidence>
<feature type="chain" id="PRO_5047324473" description="Peptidyl-prolyl cis-trans isomerase" evidence="7">
    <location>
        <begin position="24"/>
        <end position="295"/>
    </location>
</feature>
<evidence type="ECO:0000256" key="7">
    <source>
        <dbReference type="SAM" id="SignalP"/>
    </source>
</evidence>
<proteinExistence type="inferred from homology"/>
<evidence type="ECO:0000256" key="1">
    <source>
        <dbReference type="ARBA" id="ARBA00000971"/>
    </source>
</evidence>
<comment type="similarity">
    <text evidence="2 6">Belongs to the FKBP-type PPIase family.</text>
</comment>
<evidence type="ECO:0000313" key="9">
    <source>
        <dbReference type="EMBL" id="GAA4458265.1"/>
    </source>
</evidence>
<keyword evidence="10" id="KW-1185">Reference proteome</keyword>
<evidence type="ECO:0000313" key="10">
    <source>
        <dbReference type="Proteomes" id="UP001501175"/>
    </source>
</evidence>
<dbReference type="PANTHER" id="PTHR43811:SF19">
    <property type="entry name" value="39 KDA FK506-BINDING NUCLEAR PROTEIN"/>
    <property type="match status" value="1"/>
</dbReference>
<protein>
    <recommendedName>
        <fullName evidence="6">Peptidyl-prolyl cis-trans isomerase</fullName>
        <ecNumber evidence="6">5.2.1.8</ecNumber>
    </recommendedName>
</protein>
<keyword evidence="7" id="KW-0732">Signal</keyword>
<feature type="domain" description="PPIase FKBP-type" evidence="8">
    <location>
        <begin position="212"/>
        <end position="295"/>
    </location>
</feature>
<feature type="domain" description="PPIase FKBP-type" evidence="8">
    <location>
        <begin position="80"/>
        <end position="170"/>
    </location>
</feature>
<dbReference type="SUPFAM" id="SSF54534">
    <property type="entry name" value="FKBP-like"/>
    <property type="match status" value="2"/>
</dbReference>
<dbReference type="EMBL" id="BAABHD010000030">
    <property type="protein sequence ID" value="GAA4458265.1"/>
    <property type="molecule type" value="Genomic_DNA"/>
</dbReference>
<evidence type="ECO:0000256" key="3">
    <source>
        <dbReference type="ARBA" id="ARBA00023110"/>
    </source>
</evidence>
<dbReference type="PROSITE" id="PS50059">
    <property type="entry name" value="FKBP_PPIASE"/>
    <property type="match status" value="2"/>
</dbReference>
<name>A0ABP8N1D7_9BACT</name>
<keyword evidence="3 5" id="KW-0697">Rotamase</keyword>
<accession>A0ABP8N1D7</accession>
<dbReference type="PROSITE" id="PS51257">
    <property type="entry name" value="PROKAR_LIPOPROTEIN"/>
    <property type="match status" value="1"/>
</dbReference>
<evidence type="ECO:0000256" key="6">
    <source>
        <dbReference type="RuleBase" id="RU003915"/>
    </source>
</evidence>
<evidence type="ECO:0000256" key="5">
    <source>
        <dbReference type="PROSITE-ProRule" id="PRU00277"/>
    </source>
</evidence>
<evidence type="ECO:0000256" key="4">
    <source>
        <dbReference type="ARBA" id="ARBA00023235"/>
    </source>
</evidence>
<gene>
    <name evidence="9" type="ORF">GCM10023189_30210</name>
</gene>
<dbReference type="EC" id="5.2.1.8" evidence="6"/>
<keyword evidence="4 5" id="KW-0413">Isomerase</keyword>
<comment type="caution">
    <text evidence="9">The sequence shown here is derived from an EMBL/GenBank/DDBJ whole genome shotgun (WGS) entry which is preliminary data.</text>
</comment>
<dbReference type="InterPro" id="IPR046357">
    <property type="entry name" value="PPIase_dom_sf"/>
</dbReference>
<sequence length="295" mass="32815">MRTLVNKVLFFAALASISFSVVSCLQSGEALQDRKRRENEQEIEQYIVQNNLRGQIQKNDLGLYYYIVKPVPNAQQPKIGDEVQYHYVARRLDNLIVDSTEVAANKPLSFVYLDRPVNITAGLFLGISQLKEGEEAILLVPSYLDNGRVGTLLLPQYSPVRYDLKVASVRTEDEQIEDYVKAKKLTITQKQDNGLRIAVTQSRPDSVLITTGKTVNVKYSGKLLTDKQFDAGTINVTIGEGRVVKGWEEALQKLRAGEKATVIFPSTLGYGTQGSGQNIGPYAPLTFDLEILSVK</sequence>
<organism evidence="9 10">
    <name type="scientific">Nibrella saemangeumensis</name>
    <dbReference type="NCBI Taxonomy" id="1084526"/>
    <lineage>
        <taxon>Bacteria</taxon>
        <taxon>Pseudomonadati</taxon>
        <taxon>Bacteroidota</taxon>
        <taxon>Cytophagia</taxon>
        <taxon>Cytophagales</taxon>
        <taxon>Spirosomataceae</taxon>
        <taxon>Nibrella</taxon>
    </lineage>
</organism>
<evidence type="ECO:0000259" key="8">
    <source>
        <dbReference type="PROSITE" id="PS50059"/>
    </source>
</evidence>
<dbReference type="PANTHER" id="PTHR43811">
    <property type="entry name" value="FKBP-TYPE PEPTIDYL-PROLYL CIS-TRANS ISOMERASE FKPA"/>
    <property type="match status" value="1"/>
</dbReference>
<reference evidence="10" key="1">
    <citation type="journal article" date="2019" name="Int. J. Syst. Evol. Microbiol.">
        <title>The Global Catalogue of Microorganisms (GCM) 10K type strain sequencing project: providing services to taxonomists for standard genome sequencing and annotation.</title>
        <authorList>
            <consortium name="The Broad Institute Genomics Platform"/>
            <consortium name="The Broad Institute Genome Sequencing Center for Infectious Disease"/>
            <person name="Wu L."/>
            <person name="Ma J."/>
        </authorList>
    </citation>
    <scope>NUCLEOTIDE SEQUENCE [LARGE SCALE GENOMIC DNA]</scope>
    <source>
        <strain evidence="10">JCM 17927</strain>
    </source>
</reference>
<dbReference type="Proteomes" id="UP001501175">
    <property type="component" value="Unassembled WGS sequence"/>
</dbReference>